<feature type="region of interest" description="Disordered" evidence="2">
    <location>
        <begin position="150"/>
        <end position="201"/>
    </location>
</feature>
<dbReference type="PANTHER" id="PTHR46734:SF1">
    <property type="entry name" value="TELOMERIC REPEAT-BINDING FACTOR 1"/>
    <property type="match status" value="1"/>
</dbReference>
<feature type="domain" description="Myb-like" evidence="3">
    <location>
        <begin position="327"/>
        <end position="382"/>
    </location>
</feature>
<keyword evidence="5" id="KW-1185">Reference proteome</keyword>
<dbReference type="EMBL" id="LACB01000057">
    <property type="protein sequence ID" value="KAJ9490426.1"/>
    <property type="molecule type" value="Genomic_DNA"/>
</dbReference>
<name>A0AAI9TNE5_PENTH</name>
<dbReference type="InterPro" id="IPR009057">
    <property type="entry name" value="Homeodomain-like_sf"/>
</dbReference>
<evidence type="ECO:0000313" key="4">
    <source>
        <dbReference type="EMBL" id="KAJ9490426.1"/>
    </source>
</evidence>
<dbReference type="PROSITE" id="PS50090">
    <property type="entry name" value="MYB_LIKE"/>
    <property type="match status" value="1"/>
</dbReference>
<sequence>MSEIQIGDSSKELPGALDSWAESWAADVDTPRGPALLALVTALIRYRNDLIRASSSDAQSHGHNIVPSPLEPNASGTRDSNNISNSNSKNGKIPANAKTGLPTVTEFLNAARIKKTEPSADSQSNVERLPKPILPAFVNLRALEKFPFSSSFDDDALQGPRKRRRRDPQADSFSEHLQLPIPQAQKEQRPPPFGPFAILNGLNEPPPNAALLPPIEAGSDISQLLTKPSGSDAGVDPGTLVSPQAAVPDNQSAERRDTRLEDILRTSLNGDEDDDPNDNDENVESTNPVDPDEIPIAVREAEIPKSSKALPLPPREDVPMSPKTRGRSRKNLRKWSEEETTTLLRGVIKCGIGNWTAILAQPELEFNQRTASNLKDRFRVLCPWAYRASDPNEAAKQLHDTLATTLLKAKAEGTDETPGKLQLSHLMSSNQGLEPKSGAGSPAHNPQKPSISSTASSTPDANPGSSIIAQLQSPSSENSTPGLSSKSRTTLASLGISEPHVAKSKRRSRRPFTTAEDEALLKGYAVHGFQWTLIQQDSRLNLSHRKATDLRDRFRTKFPHAYRDGGSVSGKALTSQNQGQELTTGASTPRPHPVNTEQSPSKSYAITPTPTPATTPRNSVSRRSHAATPSQSNFAQIDPALLPPPPQGFLEHSMYLPHAAAGVLSFSLDDGPGVGASSAVETPWEDNTLAPMIWDELT</sequence>
<organism evidence="4 5">
    <name type="scientific">Penicillium thymicola</name>
    <dbReference type="NCBI Taxonomy" id="293382"/>
    <lineage>
        <taxon>Eukaryota</taxon>
        <taxon>Fungi</taxon>
        <taxon>Dikarya</taxon>
        <taxon>Ascomycota</taxon>
        <taxon>Pezizomycotina</taxon>
        <taxon>Eurotiomycetes</taxon>
        <taxon>Eurotiomycetidae</taxon>
        <taxon>Eurotiales</taxon>
        <taxon>Aspergillaceae</taxon>
        <taxon>Penicillium</taxon>
    </lineage>
</organism>
<feature type="region of interest" description="Disordered" evidence="2">
    <location>
        <begin position="560"/>
        <end position="643"/>
    </location>
</feature>
<dbReference type="Gene3D" id="1.10.246.220">
    <property type="match status" value="1"/>
</dbReference>
<evidence type="ECO:0000256" key="2">
    <source>
        <dbReference type="SAM" id="MobiDB-lite"/>
    </source>
</evidence>
<feature type="region of interest" description="Disordered" evidence="2">
    <location>
        <begin position="55"/>
        <end position="98"/>
    </location>
</feature>
<dbReference type="InterPro" id="IPR001005">
    <property type="entry name" value="SANT/Myb"/>
</dbReference>
<feature type="compositionally biased region" description="Polar residues" evidence="2">
    <location>
        <begin position="572"/>
        <end position="587"/>
    </location>
</feature>
<reference evidence="4" key="2">
    <citation type="journal article" date="2016" name="Fungal Biol.">
        <title>Ochratoxin A production by Penicillium thymicola.</title>
        <authorList>
            <person name="Nguyen H.D.T."/>
            <person name="McMullin D.R."/>
            <person name="Ponomareva E."/>
            <person name="Riley R."/>
            <person name="Pomraning K.R."/>
            <person name="Baker S.E."/>
            <person name="Seifert K.A."/>
        </authorList>
    </citation>
    <scope>NUCLEOTIDE SEQUENCE</scope>
    <source>
        <strain evidence="4">DAOM 180753</strain>
    </source>
</reference>
<dbReference type="AlphaFoldDB" id="A0AAI9TNE5"/>
<gene>
    <name evidence="4" type="ORF">VN97_g2858</name>
</gene>
<keyword evidence="1" id="KW-0539">Nucleus</keyword>
<dbReference type="Gene3D" id="1.10.10.60">
    <property type="entry name" value="Homeodomain-like"/>
    <property type="match status" value="1"/>
</dbReference>
<dbReference type="SUPFAM" id="SSF46689">
    <property type="entry name" value="Homeodomain-like"/>
    <property type="match status" value="2"/>
</dbReference>
<evidence type="ECO:0000256" key="1">
    <source>
        <dbReference type="ARBA" id="ARBA00023242"/>
    </source>
</evidence>
<feature type="compositionally biased region" description="Polar residues" evidence="2">
    <location>
        <begin position="595"/>
        <end position="606"/>
    </location>
</feature>
<reference evidence="4" key="1">
    <citation type="submission" date="2015-06" db="EMBL/GenBank/DDBJ databases">
        <authorList>
            <person name="Nguyen H."/>
        </authorList>
    </citation>
    <scope>NUCLEOTIDE SEQUENCE</scope>
    <source>
        <strain evidence="4">DAOM 180753</strain>
    </source>
</reference>
<dbReference type="PANTHER" id="PTHR46734">
    <property type="entry name" value="TELOMERIC REPEAT-BINDING FACTOR 1 TERF1"/>
    <property type="match status" value="1"/>
</dbReference>
<feature type="compositionally biased region" description="Low complexity" evidence="2">
    <location>
        <begin position="80"/>
        <end position="90"/>
    </location>
</feature>
<feature type="region of interest" description="Disordered" evidence="2">
    <location>
        <begin position="430"/>
        <end position="512"/>
    </location>
</feature>
<protein>
    <recommendedName>
        <fullName evidence="3">Myb-like domain-containing protein</fullName>
    </recommendedName>
</protein>
<evidence type="ECO:0000313" key="5">
    <source>
        <dbReference type="Proteomes" id="UP001227192"/>
    </source>
</evidence>
<feature type="compositionally biased region" description="Basic residues" evidence="2">
    <location>
        <begin position="324"/>
        <end position="333"/>
    </location>
</feature>
<feature type="compositionally biased region" description="Acidic residues" evidence="2">
    <location>
        <begin position="270"/>
        <end position="283"/>
    </location>
</feature>
<feature type="compositionally biased region" description="Polar residues" evidence="2">
    <location>
        <begin position="447"/>
        <end position="492"/>
    </location>
</feature>
<feature type="region of interest" description="Disordered" evidence="2">
    <location>
        <begin position="222"/>
        <end position="334"/>
    </location>
</feature>
<accession>A0AAI9TNE5</accession>
<dbReference type="Proteomes" id="UP001227192">
    <property type="component" value="Unassembled WGS sequence"/>
</dbReference>
<proteinExistence type="predicted"/>
<dbReference type="SMART" id="SM00717">
    <property type="entry name" value="SANT"/>
    <property type="match status" value="2"/>
</dbReference>
<comment type="caution">
    <text evidence="4">The sequence shown here is derived from an EMBL/GenBank/DDBJ whole genome shotgun (WGS) entry which is preliminary data.</text>
</comment>
<dbReference type="CDD" id="cd11660">
    <property type="entry name" value="SANT_TRF"/>
    <property type="match status" value="2"/>
</dbReference>
<evidence type="ECO:0000259" key="3">
    <source>
        <dbReference type="PROSITE" id="PS50090"/>
    </source>
</evidence>
<dbReference type="InterPro" id="IPR052450">
    <property type="entry name" value="TRBD-Containing_Protein"/>
</dbReference>
<feature type="compositionally biased region" description="Basic and acidic residues" evidence="2">
    <location>
        <begin position="252"/>
        <end position="264"/>
    </location>
</feature>
<dbReference type="Pfam" id="PF13921">
    <property type="entry name" value="Myb_DNA-bind_6"/>
    <property type="match status" value="1"/>
</dbReference>
<feature type="compositionally biased region" description="Polar residues" evidence="2">
    <location>
        <begin position="626"/>
        <end position="635"/>
    </location>
</feature>